<name>A0A2P6TFB6_CHLSO</name>
<evidence type="ECO:0000256" key="1">
    <source>
        <dbReference type="SAM" id="MobiDB-lite"/>
    </source>
</evidence>
<dbReference type="EMBL" id="LHPG02000019">
    <property type="protein sequence ID" value="PRW32668.1"/>
    <property type="molecule type" value="Genomic_DNA"/>
</dbReference>
<reference evidence="2 3" key="1">
    <citation type="journal article" date="2018" name="Plant J.">
        <title>Genome sequences of Chlorella sorokiniana UTEX 1602 and Micractinium conductrix SAG 241.80: implications to maltose excretion by a green alga.</title>
        <authorList>
            <person name="Arriola M.B."/>
            <person name="Velmurugan N."/>
            <person name="Zhang Y."/>
            <person name="Plunkett M.H."/>
            <person name="Hondzo H."/>
            <person name="Barney B.M."/>
        </authorList>
    </citation>
    <scope>NUCLEOTIDE SEQUENCE [LARGE SCALE GENOMIC DNA]</scope>
    <source>
        <strain evidence="3">UTEX 1602</strain>
    </source>
</reference>
<feature type="region of interest" description="Disordered" evidence="1">
    <location>
        <begin position="1"/>
        <end position="31"/>
    </location>
</feature>
<feature type="compositionally biased region" description="Low complexity" evidence="1">
    <location>
        <begin position="20"/>
        <end position="31"/>
    </location>
</feature>
<protein>
    <submittedName>
        <fullName evidence="2">Tetratricopeptide-like helical</fullName>
    </submittedName>
</protein>
<dbReference type="Proteomes" id="UP000239899">
    <property type="component" value="Unassembled WGS sequence"/>
</dbReference>
<proteinExistence type="predicted"/>
<dbReference type="AlphaFoldDB" id="A0A2P6TFB6"/>
<dbReference type="InterPro" id="IPR011990">
    <property type="entry name" value="TPR-like_helical_dom_sf"/>
</dbReference>
<keyword evidence="3" id="KW-1185">Reference proteome</keyword>
<evidence type="ECO:0000313" key="3">
    <source>
        <dbReference type="Proteomes" id="UP000239899"/>
    </source>
</evidence>
<dbReference type="OrthoDB" id="439127at2759"/>
<accession>A0A2P6TFB6</accession>
<comment type="caution">
    <text evidence="2">The sequence shown here is derived from an EMBL/GenBank/DDBJ whole genome shotgun (WGS) entry which is preliminary data.</text>
</comment>
<organism evidence="2 3">
    <name type="scientific">Chlorella sorokiniana</name>
    <name type="common">Freshwater green alga</name>
    <dbReference type="NCBI Taxonomy" id="3076"/>
    <lineage>
        <taxon>Eukaryota</taxon>
        <taxon>Viridiplantae</taxon>
        <taxon>Chlorophyta</taxon>
        <taxon>core chlorophytes</taxon>
        <taxon>Trebouxiophyceae</taxon>
        <taxon>Chlorellales</taxon>
        <taxon>Chlorellaceae</taxon>
        <taxon>Chlorella clade</taxon>
        <taxon>Chlorella</taxon>
    </lineage>
</organism>
<sequence length="179" mass="19929">MQAVFASSVRAVAPQRASRRPANSQQRQQARRQLTVRAAGDFVPSEAARVDPEDAKGAIAIGLKFTNAGNWAQGQEYFERALELPGTGLKRWRDKPPALSTGELTAALYNIACCRSRLGDIDNGLVALAGCVEQGYRDFRQLRSDPDLEALRADERFEGLMRRFERQETQEKKGFLGLF</sequence>
<evidence type="ECO:0000313" key="2">
    <source>
        <dbReference type="EMBL" id="PRW32668.1"/>
    </source>
</evidence>
<dbReference type="NCBIfam" id="NF047558">
    <property type="entry name" value="TPR_END_plus"/>
    <property type="match status" value="1"/>
</dbReference>
<dbReference type="SUPFAM" id="SSF48452">
    <property type="entry name" value="TPR-like"/>
    <property type="match status" value="1"/>
</dbReference>
<gene>
    <name evidence="2" type="ORF">C2E21_8232</name>
</gene>
<dbReference type="Gene3D" id="1.25.40.10">
    <property type="entry name" value="Tetratricopeptide repeat domain"/>
    <property type="match status" value="1"/>
</dbReference>